<gene>
    <name evidence="2" type="ORF">BOTBODRAFT_39854</name>
</gene>
<proteinExistence type="predicted"/>
<evidence type="ECO:0000313" key="3">
    <source>
        <dbReference type="Proteomes" id="UP000027195"/>
    </source>
</evidence>
<dbReference type="Proteomes" id="UP000027195">
    <property type="component" value="Unassembled WGS sequence"/>
</dbReference>
<accession>A0A067LSI3</accession>
<dbReference type="HOGENOM" id="CLU_2222813_0_0_1"/>
<dbReference type="EMBL" id="KL198163">
    <property type="protein sequence ID" value="KDQ06004.1"/>
    <property type="molecule type" value="Genomic_DNA"/>
</dbReference>
<keyword evidence="1" id="KW-0732">Signal</keyword>
<feature type="chain" id="PRO_5001640702" evidence="1">
    <location>
        <begin position="30"/>
        <end position="106"/>
    </location>
</feature>
<dbReference type="AlphaFoldDB" id="A0A067LSI3"/>
<protein>
    <submittedName>
        <fullName evidence="2">Uncharacterized protein</fullName>
    </submittedName>
</protein>
<organism evidence="2 3">
    <name type="scientific">Botryobasidium botryosum (strain FD-172 SS1)</name>
    <dbReference type="NCBI Taxonomy" id="930990"/>
    <lineage>
        <taxon>Eukaryota</taxon>
        <taxon>Fungi</taxon>
        <taxon>Dikarya</taxon>
        <taxon>Basidiomycota</taxon>
        <taxon>Agaricomycotina</taxon>
        <taxon>Agaricomycetes</taxon>
        <taxon>Cantharellales</taxon>
        <taxon>Botryobasidiaceae</taxon>
        <taxon>Botryobasidium</taxon>
    </lineage>
</organism>
<dbReference type="InParanoid" id="A0A067LSI3"/>
<evidence type="ECO:0000313" key="2">
    <source>
        <dbReference type="EMBL" id="KDQ06004.1"/>
    </source>
</evidence>
<feature type="signal peptide" evidence="1">
    <location>
        <begin position="1"/>
        <end position="29"/>
    </location>
</feature>
<sequence length="106" mass="11519">MMSRSNNSATSKPFMKVFMTLLLTSNALARGFAFVSRHEPAPLLPEHPSGNLPSFSFVGGKVEYITPSTTSGRTRSRIMRDLGGDELASPDLRHVFQSGTSDSESI</sequence>
<reference evidence="3" key="1">
    <citation type="journal article" date="2014" name="Proc. Natl. Acad. Sci. U.S.A.">
        <title>Extensive sampling of basidiomycete genomes demonstrates inadequacy of the white-rot/brown-rot paradigm for wood decay fungi.</title>
        <authorList>
            <person name="Riley R."/>
            <person name="Salamov A.A."/>
            <person name="Brown D.W."/>
            <person name="Nagy L.G."/>
            <person name="Floudas D."/>
            <person name="Held B.W."/>
            <person name="Levasseur A."/>
            <person name="Lombard V."/>
            <person name="Morin E."/>
            <person name="Otillar R."/>
            <person name="Lindquist E.A."/>
            <person name="Sun H."/>
            <person name="LaButti K.M."/>
            <person name="Schmutz J."/>
            <person name="Jabbour D."/>
            <person name="Luo H."/>
            <person name="Baker S.E."/>
            <person name="Pisabarro A.G."/>
            <person name="Walton J.D."/>
            <person name="Blanchette R.A."/>
            <person name="Henrissat B."/>
            <person name="Martin F."/>
            <person name="Cullen D."/>
            <person name="Hibbett D.S."/>
            <person name="Grigoriev I.V."/>
        </authorList>
    </citation>
    <scope>NUCLEOTIDE SEQUENCE [LARGE SCALE GENOMIC DNA]</scope>
    <source>
        <strain evidence="3">FD-172 SS1</strain>
    </source>
</reference>
<name>A0A067LSI3_BOTB1</name>
<evidence type="ECO:0000256" key="1">
    <source>
        <dbReference type="SAM" id="SignalP"/>
    </source>
</evidence>
<keyword evidence="3" id="KW-1185">Reference proteome</keyword>